<accession>A0ACC2W311</accession>
<dbReference type="Proteomes" id="UP001241377">
    <property type="component" value="Unassembled WGS sequence"/>
</dbReference>
<dbReference type="EMBL" id="JASBWR010000031">
    <property type="protein sequence ID" value="KAJ9105997.1"/>
    <property type="molecule type" value="Genomic_DNA"/>
</dbReference>
<proteinExistence type="predicted"/>
<reference evidence="1" key="1">
    <citation type="submission" date="2023-04" db="EMBL/GenBank/DDBJ databases">
        <title>Draft Genome sequencing of Naganishia species isolated from polar environments using Oxford Nanopore Technology.</title>
        <authorList>
            <person name="Leo P."/>
            <person name="Venkateswaran K."/>
        </authorList>
    </citation>
    <scope>NUCLEOTIDE SEQUENCE</scope>
    <source>
        <strain evidence="1">MNA-CCFEE 5261</strain>
    </source>
</reference>
<protein>
    <submittedName>
        <fullName evidence="1">Uncharacterized protein</fullName>
    </submittedName>
</protein>
<evidence type="ECO:0000313" key="1">
    <source>
        <dbReference type="EMBL" id="KAJ9105997.1"/>
    </source>
</evidence>
<name>A0ACC2W311_9TREE</name>
<comment type="caution">
    <text evidence="1">The sequence shown here is derived from an EMBL/GenBank/DDBJ whole genome shotgun (WGS) entry which is preliminary data.</text>
</comment>
<keyword evidence="2" id="KW-1185">Reference proteome</keyword>
<gene>
    <name evidence="1" type="ORF">QFC19_003332</name>
</gene>
<organism evidence="1 2">
    <name type="scientific">Naganishia cerealis</name>
    <dbReference type="NCBI Taxonomy" id="610337"/>
    <lineage>
        <taxon>Eukaryota</taxon>
        <taxon>Fungi</taxon>
        <taxon>Dikarya</taxon>
        <taxon>Basidiomycota</taxon>
        <taxon>Agaricomycotina</taxon>
        <taxon>Tremellomycetes</taxon>
        <taxon>Filobasidiales</taxon>
        <taxon>Filobasidiaceae</taxon>
        <taxon>Naganishia</taxon>
    </lineage>
</organism>
<evidence type="ECO:0000313" key="2">
    <source>
        <dbReference type="Proteomes" id="UP001241377"/>
    </source>
</evidence>
<sequence>MDTGSGPDEDAEPEIEGNTTPPQMAPIGIPSTSNTDLWPAMEGARYEDINMATTESDGESGLPGPNEYGRTLTKKESIKRRLDDFFDKQWDVNADVRGLDSLLKRLDITLREFERTEVRVPLTWSQSNRDTMFTR</sequence>